<organism evidence="1 2">
    <name type="scientific">Serratia quinivorans</name>
    <dbReference type="NCBI Taxonomy" id="137545"/>
    <lineage>
        <taxon>Bacteria</taxon>
        <taxon>Pseudomonadati</taxon>
        <taxon>Pseudomonadota</taxon>
        <taxon>Gammaproteobacteria</taxon>
        <taxon>Enterobacterales</taxon>
        <taxon>Yersiniaceae</taxon>
        <taxon>Serratia</taxon>
    </lineage>
</organism>
<evidence type="ECO:0000313" key="2">
    <source>
        <dbReference type="Proteomes" id="UP000255529"/>
    </source>
</evidence>
<proteinExistence type="predicted"/>
<accession>A0A380ANF9</accession>
<sequence>MLLPDVSYNGWVLCRNQGMIEDATMQVIFEIYRVPG</sequence>
<dbReference type="EMBL" id="UGYN01000002">
    <property type="protein sequence ID" value="SUI83169.1"/>
    <property type="molecule type" value="Genomic_DNA"/>
</dbReference>
<dbReference type="AlphaFoldDB" id="A0A380ANF9"/>
<name>A0A380ANF9_9GAMM</name>
<gene>
    <name evidence="1" type="ORF">NCTC11544_04438</name>
</gene>
<evidence type="ECO:0000313" key="1">
    <source>
        <dbReference type="EMBL" id="SUI83169.1"/>
    </source>
</evidence>
<dbReference type="Proteomes" id="UP000255529">
    <property type="component" value="Unassembled WGS sequence"/>
</dbReference>
<reference evidence="1 2" key="1">
    <citation type="submission" date="2018-06" db="EMBL/GenBank/DDBJ databases">
        <authorList>
            <consortium name="Pathogen Informatics"/>
            <person name="Doyle S."/>
        </authorList>
    </citation>
    <scope>NUCLEOTIDE SEQUENCE [LARGE SCALE GENOMIC DNA]</scope>
    <source>
        <strain evidence="1 2">NCTC11544</strain>
    </source>
</reference>
<protein>
    <submittedName>
        <fullName evidence="1">Uncharacterized protein</fullName>
    </submittedName>
</protein>